<dbReference type="PANTHER" id="PTHR44404:SF1">
    <property type="entry name" value="HYDROXYSTEROID 11-BETA-DEHYDROGENASE 1-LIKE PROTEIN"/>
    <property type="match status" value="1"/>
</dbReference>
<feature type="chain" id="PRO_5028459601" evidence="2">
    <location>
        <begin position="22"/>
        <end position="309"/>
    </location>
</feature>
<sequence>MGKLGWTVALLLAVLVGYIWYKPAFDPESLRGARVVVTGCSSGIGEQMAYHYARFGARVIITARREGRLKKVVAKMKDLGAQEAIYVAGDMGKAEDCERTIQTAKEKFGGKLDYLVINHASLSSIKKNGTASLFWDGDMDVMHAEVTNNYYSYIRLASLALPLLHKTNGSLVILGSMSGKIASVFSTFYAGTKFALDGFFSSLRQELAMQDVNVSITYCVIGLVDTEIPDKFEKTFGFLMDLPRASPADCAMAIIRGGAARQREVYYPWKEAWLATKLSSIFPQFFESLTMGIYPKIHEKSILFKENNN</sequence>
<dbReference type="GO" id="GO:0016491">
    <property type="term" value="F:oxidoreductase activity"/>
    <property type="evidence" value="ECO:0007669"/>
    <property type="project" value="UniProtKB-KW"/>
</dbReference>
<dbReference type="RefSeq" id="XP_019622547.1">
    <property type="nucleotide sequence ID" value="XM_019766988.1"/>
</dbReference>
<dbReference type="InterPro" id="IPR020904">
    <property type="entry name" value="Sc_DH/Rdtase_CS"/>
</dbReference>
<evidence type="ECO:0000256" key="1">
    <source>
        <dbReference type="ARBA" id="ARBA00023002"/>
    </source>
</evidence>
<dbReference type="PRINTS" id="PR00081">
    <property type="entry name" value="GDHRDH"/>
</dbReference>
<organism evidence="3 4">
    <name type="scientific">Branchiostoma belcheri</name>
    <name type="common">Amphioxus</name>
    <dbReference type="NCBI Taxonomy" id="7741"/>
    <lineage>
        <taxon>Eukaryota</taxon>
        <taxon>Metazoa</taxon>
        <taxon>Chordata</taxon>
        <taxon>Cephalochordata</taxon>
        <taxon>Leptocardii</taxon>
        <taxon>Amphioxiformes</taxon>
        <taxon>Branchiostomatidae</taxon>
        <taxon>Branchiostoma</taxon>
    </lineage>
</organism>
<accession>A0A6P4YV19</accession>
<dbReference type="PROSITE" id="PS00061">
    <property type="entry name" value="ADH_SHORT"/>
    <property type="match status" value="1"/>
</dbReference>
<dbReference type="InterPro" id="IPR036291">
    <property type="entry name" value="NAD(P)-bd_dom_sf"/>
</dbReference>
<protein>
    <submittedName>
        <fullName evidence="4">Hydroxysteroid 11-beta-dehydrogenase 1-like protein</fullName>
    </submittedName>
</protein>
<dbReference type="InterPro" id="IPR002347">
    <property type="entry name" value="SDR_fam"/>
</dbReference>
<evidence type="ECO:0000313" key="3">
    <source>
        <dbReference type="Proteomes" id="UP000515135"/>
    </source>
</evidence>
<keyword evidence="2" id="KW-0732">Signal</keyword>
<dbReference type="Gene3D" id="3.40.50.720">
    <property type="entry name" value="NAD(P)-binding Rossmann-like Domain"/>
    <property type="match status" value="1"/>
</dbReference>
<gene>
    <name evidence="4" type="primary">LOC109468666</name>
</gene>
<proteinExistence type="predicted"/>
<dbReference type="OrthoDB" id="1933717at2759"/>
<feature type="signal peptide" evidence="2">
    <location>
        <begin position="1"/>
        <end position="21"/>
    </location>
</feature>
<reference evidence="4" key="1">
    <citation type="submission" date="2025-08" db="UniProtKB">
        <authorList>
            <consortium name="RefSeq"/>
        </authorList>
    </citation>
    <scope>IDENTIFICATION</scope>
    <source>
        <tissue evidence="4">Gonad</tissue>
    </source>
</reference>
<keyword evidence="3" id="KW-1185">Reference proteome</keyword>
<dbReference type="AlphaFoldDB" id="A0A6P4YV19"/>
<dbReference type="Pfam" id="PF00106">
    <property type="entry name" value="adh_short"/>
    <property type="match status" value="1"/>
</dbReference>
<evidence type="ECO:0000313" key="4">
    <source>
        <dbReference type="RefSeq" id="XP_019622547.1"/>
    </source>
</evidence>
<keyword evidence="1" id="KW-0560">Oxidoreductase</keyword>
<dbReference type="GeneID" id="109468666"/>
<dbReference type="KEGG" id="bbel:109468666"/>
<dbReference type="PANTHER" id="PTHR44404">
    <property type="entry name" value="HYDROXYSTEROID DEHYDROGENASE 1M"/>
    <property type="match status" value="1"/>
</dbReference>
<dbReference type="SUPFAM" id="SSF51735">
    <property type="entry name" value="NAD(P)-binding Rossmann-fold domains"/>
    <property type="match status" value="1"/>
</dbReference>
<dbReference type="Proteomes" id="UP000515135">
    <property type="component" value="Unplaced"/>
</dbReference>
<evidence type="ECO:0000256" key="2">
    <source>
        <dbReference type="SAM" id="SignalP"/>
    </source>
</evidence>
<name>A0A6P4YV19_BRABE</name>